<keyword evidence="1" id="KW-0472">Membrane</keyword>
<evidence type="ECO:0000313" key="2">
    <source>
        <dbReference type="EMBL" id="QTA87528.1"/>
    </source>
</evidence>
<keyword evidence="1" id="KW-1133">Transmembrane helix</keyword>
<feature type="transmembrane region" description="Helical" evidence="1">
    <location>
        <begin position="18"/>
        <end position="39"/>
    </location>
</feature>
<accession>A0A975BLS7</accession>
<organism evidence="2 3">
    <name type="scientific">Desulfonema magnum</name>
    <dbReference type="NCBI Taxonomy" id="45655"/>
    <lineage>
        <taxon>Bacteria</taxon>
        <taxon>Pseudomonadati</taxon>
        <taxon>Thermodesulfobacteriota</taxon>
        <taxon>Desulfobacteria</taxon>
        <taxon>Desulfobacterales</taxon>
        <taxon>Desulfococcaceae</taxon>
        <taxon>Desulfonema</taxon>
    </lineage>
</organism>
<keyword evidence="3" id="KW-1185">Reference proteome</keyword>
<dbReference type="KEGG" id="dmm:dnm_035620"/>
<evidence type="ECO:0000313" key="3">
    <source>
        <dbReference type="Proteomes" id="UP000663722"/>
    </source>
</evidence>
<dbReference type="Proteomes" id="UP000663722">
    <property type="component" value="Chromosome"/>
</dbReference>
<name>A0A975BLS7_9BACT</name>
<keyword evidence="1" id="KW-0812">Transmembrane</keyword>
<reference evidence="2" key="1">
    <citation type="journal article" date="2021" name="Microb. Physiol.">
        <title>Proteogenomic Insights into the Physiology of Marine, Sulfate-Reducing, Filamentous Desulfonema limicola and Desulfonema magnum.</title>
        <authorList>
            <person name="Schnaars V."/>
            <person name="Wohlbrand L."/>
            <person name="Scheve S."/>
            <person name="Hinrichs C."/>
            <person name="Reinhardt R."/>
            <person name="Rabus R."/>
        </authorList>
    </citation>
    <scope>NUCLEOTIDE SEQUENCE</scope>
    <source>
        <strain evidence="2">4be13</strain>
    </source>
</reference>
<dbReference type="EMBL" id="CP061800">
    <property type="protein sequence ID" value="QTA87528.1"/>
    <property type="molecule type" value="Genomic_DNA"/>
</dbReference>
<proteinExistence type="predicted"/>
<dbReference type="AlphaFoldDB" id="A0A975BLS7"/>
<sequence>MTKLFHIPLKTRKNRHLLISYLIVWHFQVLILKHFLSFLKLSGQPKKYHTE</sequence>
<protein>
    <submittedName>
        <fullName evidence="2">Uncharacterized protein</fullName>
    </submittedName>
</protein>
<evidence type="ECO:0000256" key="1">
    <source>
        <dbReference type="SAM" id="Phobius"/>
    </source>
</evidence>
<gene>
    <name evidence="2" type="ORF">dnm_035620</name>
</gene>